<keyword evidence="4" id="KW-0679">Respiratory chain</keyword>
<dbReference type="InterPro" id="IPR043171">
    <property type="entry name" value="Ap4A_phos1/2-like"/>
</dbReference>
<feature type="domain" description="ATP adenylyltransferase C-terminal" evidence="10">
    <location>
        <begin position="207"/>
        <end position="288"/>
    </location>
</feature>
<evidence type="ECO:0000256" key="2">
    <source>
        <dbReference type="ARBA" id="ARBA00008554"/>
    </source>
</evidence>
<comment type="subcellular location">
    <subcellularLocation>
        <location evidence="1">Mitochondrion inner membrane</location>
        <topology evidence="1">Peripheral membrane protein</topology>
        <orientation evidence="1">Matrix side</orientation>
    </subcellularLocation>
</comment>
<dbReference type="InterPro" id="IPR009163">
    <property type="entry name" value="Ap4A_phos1/2"/>
</dbReference>
<dbReference type="Gene3D" id="1.10.1090.10">
    <property type="entry name" value="Cytochrome b-c1 complex subunit 7"/>
    <property type="match status" value="1"/>
</dbReference>
<keyword evidence="13" id="KW-1185">Reference proteome</keyword>
<reference evidence="12 13" key="1">
    <citation type="submission" date="2021-06" db="EMBL/GenBank/DDBJ databases">
        <title>Candida outbreak in Lebanon.</title>
        <authorList>
            <person name="Finianos M."/>
        </authorList>
    </citation>
    <scope>NUCLEOTIDE SEQUENCE [LARGE SCALE GENOMIC DNA]</scope>
    <source>
        <strain evidence="12">CA3LBN</strain>
    </source>
</reference>
<evidence type="ECO:0000256" key="4">
    <source>
        <dbReference type="ARBA" id="ARBA00022660"/>
    </source>
</evidence>
<gene>
    <name evidence="12" type="ORF">CA3LBN_003168</name>
</gene>
<evidence type="ECO:0000256" key="1">
    <source>
        <dbReference type="ARBA" id="ARBA00004443"/>
    </source>
</evidence>
<protein>
    <recommendedName>
        <fullName evidence="9">Complex III subunit 7</fullName>
    </recommendedName>
</protein>
<dbReference type="SUPFAM" id="SSF81524">
    <property type="entry name" value="14 kDa protein of cytochrome bc1 complex (Ubiquinol-cytochrome c reductase)"/>
    <property type="match status" value="1"/>
</dbReference>
<accession>A0ABX8I6F9</accession>
<evidence type="ECO:0000256" key="7">
    <source>
        <dbReference type="ARBA" id="ARBA00023128"/>
    </source>
</evidence>
<dbReference type="Pfam" id="PF09830">
    <property type="entry name" value="ATP_transf"/>
    <property type="match status" value="1"/>
</dbReference>
<keyword evidence="6" id="KW-0249">Electron transport</keyword>
<evidence type="ECO:0000259" key="10">
    <source>
        <dbReference type="Pfam" id="PF09830"/>
    </source>
</evidence>
<dbReference type="PANTHER" id="PTHR38420">
    <property type="entry name" value="AP-4-A PHOSPHORYLASE II"/>
    <property type="match status" value="1"/>
</dbReference>
<evidence type="ECO:0000313" key="12">
    <source>
        <dbReference type="EMBL" id="QWU88860.1"/>
    </source>
</evidence>
<proteinExistence type="inferred from homology"/>
<dbReference type="Gene3D" id="3.30.428.70">
    <property type="match status" value="1"/>
</dbReference>
<comment type="similarity">
    <text evidence="2">Belongs to the UQCRB/QCR7 family.</text>
</comment>
<feature type="domain" description="Ap4A phosphorylase 1/2 N-terminal" evidence="11">
    <location>
        <begin position="50"/>
        <end position="180"/>
    </location>
</feature>
<dbReference type="InterPro" id="IPR036265">
    <property type="entry name" value="HIT-like_sf"/>
</dbReference>
<keyword evidence="3" id="KW-0813">Transport</keyword>
<dbReference type="InterPro" id="IPR019200">
    <property type="entry name" value="ATP_adenylylTrfase_C"/>
</dbReference>
<dbReference type="InterPro" id="IPR045759">
    <property type="entry name" value="Ap4A_phos1/2_N"/>
</dbReference>
<dbReference type="InterPro" id="IPR036544">
    <property type="entry name" value="QCR7_sf"/>
</dbReference>
<evidence type="ECO:0000256" key="5">
    <source>
        <dbReference type="ARBA" id="ARBA00022792"/>
    </source>
</evidence>
<sequence length="411" mass="46511">MYHTLVECSRPLGTMSLSELWNSVEGKFKAAEIDGSLIFQGDGAQHERISETSESSKYEFQITVLPNLQHRPESGTVQKNPFAKPEPELTIINSFGDSDEFRLLLNKFPVSRNHFMMVTKEFKSQNTPLTPSELLATYQIVDALKTQDKESRWFAFYNCGPNSGASQPHKHVQFLTLPEGNVDFNLEVARGTEFFIPDQNREPLQDPSLPYAHFIVPLPERPGVDAEVLAMLFASLLQRTLTTLQKNQIETISYNFCLTSQYMMMIPRSQGKFDDVIGINSCGYMVTMASITSIVKASDWILSRPTLAKVVTPLAKTFVAYAGYREMGLRFNDLIAEENPIAQKAISRLPEDESYARNFRIITAHQCALSHQLLPPNKAIKPEDDTPYLIPYLLEAEKEAFEKKELDNIKV</sequence>
<evidence type="ECO:0000256" key="8">
    <source>
        <dbReference type="ARBA" id="ARBA00023136"/>
    </source>
</evidence>
<dbReference type="PANTHER" id="PTHR38420:SF1">
    <property type="entry name" value="PUTATIVE (AFU_ORTHOLOGUE AFUA_5G14690)-RELATED"/>
    <property type="match status" value="1"/>
</dbReference>
<dbReference type="Proteomes" id="UP000825434">
    <property type="component" value="Chromosome 3"/>
</dbReference>
<organism evidence="12 13">
    <name type="scientific">Candidozyma haemuli</name>
    <dbReference type="NCBI Taxonomy" id="45357"/>
    <lineage>
        <taxon>Eukaryota</taxon>
        <taxon>Fungi</taxon>
        <taxon>Dikarya</taxon>
        <taxon>Ascomycota</taxon>
        <taxon>Saccharomycotina</taxon>
        <taxon>Pichiomycetes</taxon>
        <taxon>Metschnikowiaceae</taxon>
        <taxon>Candidozyma</taxon>
    </lineage>
</organism>
<evidence type="ECO:0000313" key="13">
    <source>
        <dbReference type="Proteomes" id="UP000825434"/>
    </source>
</evidence>
<evidence type="ECO:0000256" key="3">
    <source>
        <dbReference type="ARBA" id="ARBA00022448"/>
    </source>
</evidence>
<keyword evidence="5" id="KW-0999">Mitochondrion inner membrane</keyword>
<dbReference type="Pfam" id="PF02271">
    <property type="entry name" value="UCR_14kD"/>
    <property type="match status" value="1"/>
</dbReference>
<name>A0ABX8I6F9_9ASCO</name>
<dbReference type="InterPro" id="IPR003197">
    <property type="entry name" value="QCR7"/>
</dbReference>
<evidence type="ECO:0000256" key="9">
    <source>
        <dbReference type="ARBA" id="ARBA00031684"/>
    </source>
</evidence>
<keyword evidence="8" id="KW-0472">Membrane</keyword>
<dbReference type="Pfam" id="PF19327">
    <property type="entry name" value="Ap4A_phos_N"/>
    <property type="match status" value="1"/>
</dbReference>
<evidence type="ECO:0000256" key="6">
    <source>
        <dbReference type="ARBA" id="ARBA00022982"/>
    </source>
</evidence>
<dbReference type="EMBL" id="CP076663">
    <property type="protein sequence ID" value="QWU88860.1"/>
    <property type="molecule type" value="Genomic_DNA"/>
</dbReference>
<dbReference type="SUPFAM" id="SSF54197">
    <property type="entry name" value="HIT-like"/>
    <property type="match status" value="1"/>
</dbReference>
<evidence type="ECO:0000259" key="11">
    <source>
        <dbReference type="Pfam" id="PF19327"/>
    </source>
</evidence>
<keyword evidence="7" id="KW-0496">Mitochondrion</keyword>